<name>A0ABY1Q1W2_9SPHN</name>
<organism evidence="1 2">
    <name type="scientific">Novosphingobium panipatense</name>
    <dbReference type="NCBI Taxonomy" id="428991"/>
    <lineage>
        <taxon>Bacteria</taxon>
        <taxon>Pseudomonadati</taxon>
        <taxon>Pseudomonadota</taxon>
        <taxon>Alphaproteobacteria</taxon>
        <taxon>Sphingomonadales</taxon>
        <taxon>Sphingomonadaceae</taxon>
        <taxon>Novosphingobium</taxon>
    </lineage>
</organism>
<proteinExistence type="predicted"/>
<evidence type="ECO:0000313" key="2">
    <source>
        <dbReference type="Proteomes" id="UP001157910"/>
    </source>
</evidence>
<reference evidence="1 2" key="1">
    <citation type="submission" date="2017-05" db="EMBL/GenBank/DDBJ databases">
        <authorList>
            <person name="Varghese N."/>
            <person name="Submissions S."/>
        </authorList>
    </citation>
    <scope>NUCLEOTIDE SEQUENCE [LARGE SCALE GENOMIC DNA]</scope>
    <source>
        <strain evidence="1 2">SM16</strain>
    </source>
</reference>
<dbReference type="RefSeq" id="WP_283405233.1">
    <property type="nucleotide sequence ID" value="NZ_FXUI01000002.1"/>
</dbReference>
<accession>A0ABY1Q1W2</accession>
<gene>
    <name evidence="1" type="ORF">SAMN06296065_102170</name>
</gene>
<dbReference type="Proteomes" id="UP001157910">
    <property type="component" value="Unassembled WGS sequence"/>
</dbReference>
<protein>
    <submittedName>
        <fullName evidence="1">Uncharacterized protein</fullName>
    </submittedName>
</protein>
<comment type="caution">
    <text evidence="1">The sequence shown here is derived from an EMBL/GenBank/DDBJ whole genome shotgun (WGS) entry which is preliminary data.</text>
</comment>
<evidence type="ECO:0000313" key="1">
    <source>
        <dbReference type="EMBL" id="SMP56698.1"/>
    </source>
</evidence>
<sequence length="324" mass="34770">MAEWLVEEGIGEDRAILVENGRVIAARLVWPGRLQAGEVADAVLLSRRAGFSRGTVRFDSGEEALVDGLPPAASEGARQRVVVTRAAMAETGRLKLAQARISDDAPRAAPALAAALRFEGYPVRTVRRFPNDPWPDILADAFDGVVHFEGGSLVVTPTPAMTLIDIDGALPPRALALAAVPAIAEAVGTFDLAGSIGIDFPSLERKDDRRTVDEALATALDHWPHQRTAMNGFGFVQLVARLERPSIPHRVRAAPAAAAARLLLRQAEAVTEAGALLLTTHPAVRTAMQDGWLVELGRRSGRQIRWHENRDLALLSGFAQAVPL</sequence>
<keyword evidence="2" id="KW-1185">Reference proteome</keyword>
<dbReference type="EMBL" id="FXUI01000002">
    <property type="protein sequence ID" value="SMP56698.1"/>
    <property type="molecule type" value="Genomic_DNA"/>
</dbReference>